<reference evidence="2" key="1">
    <citation type="submission" date="2013-05" db="EMBL/GenBank/DDBJ databases">
        <title>Draft genome sequences of six wheat associated Fusarium spp. isolates.</title>
        <authorList>
            <person name="Moolhuijzen P.M."/>
            <person name="Manners J.M."/>
            <person name="Wilcox S."/>
            <person name="Bellgard M.I."/>
            <person name="Gardiner D.M."/>
        </authorList>
    </citation>
    <scope>NUCLEOTIDE SEQUENCE</scope>
    <source>
        <strain evidence="2">CS3487</strain>
        <strain evidence="2">CS3487</strain>
    </source>
</reference>
<feature type="region of interest" description="Disordered" evidence="1">
    <location>
        <begin position="138"/>
        <end position="178"/>
    </location>
</feature>
<name>A0A096PCV1_FUSPS</name>
<comment type="caution">
    <text evidence="2">The sequence shown here is derived from an EMBL/GenBank/DDBJ whole genome shotgun (WGS) entry which is preliminary data.</text>
</comment>
<feature type="compositionally biased region" description="Low complexity" evidence="1">
    <location>
        <begin position="315"/>
        <end position="324"/>
    </location>
</feature>
<evidence type="ECO:0000256" key="1">
    <source>
        <dbReference type="SAM" id="MobiDB-lite"/>
    </source>
</evidence>
<proteinExistence type="predicted"/>
<protein>
    <submittedName>
        <fullName evidence="2">WGS project CBME000000000 data, contig CS3487_c001138</fullName>
    </submittedName>
</protein>
<evidence type="ECO:0000313" key="2">
    <source>
        <dbReference type="EMBL" id="CEG02890.1"/>
    </source>
</evidence>
<dbReference type="AlphaFoldDB" id="A0A096PCV1"/>
<feature type="compositionally biased region" description="Basic and acidic residues" evidence="1">
    <location>
        <begin position="138"/>
        <end position="153"/>
    </location>
</feature>
<sequence>MWEDTDLLETPTIWETVRHPPPSAWHIKAGATVKRRQFIEDHFGFYSVWRPEVWSSCRSVAQADLCPLLHKGLDAREIGDVYFQYQVDFLTWYDYVKVMDLDDGTEDFEHGWPWGDNDEIDPSDMSDGISKEYKAWREANGHPVSEPKQKEKASVSPKQAPRVLPPAKGLADSEWAPGNREAVVPELDWADEVQDAADAKAAKPEPVKRDHKLKASALSFSPAGPSSKDSQKPVVATPLAQTQASPKPAPRPAPQRQVAKPPSRAGSSSTAAGPTATTSQAPPQGKPTGWKKGAQQKGPQKTAPQPAPQGQVAKPPSSAAGPGARTSHGSTQGKPGNNNKGAKKVPLRLQQGAGYASIAASGVVQGSKIPVPRDPVVSKETKEKVAEATTALKNFKLSNDAKDKARSEAAQEKAAIEKALKDAFRVRFDAELARIRERNIKVDKEPLPPVWPMDAEFPIRRGFWPSYDVGFAPPRATKLELRQHIWDSLALGKLGGPFPSPFEVVLPPWIDFADLVLGTGSTVLGPVMDQMPREVSITWTRSKDGRPCSLVMGPCPEMNHNMNDKNMLKAVRTVWCHIVEWTAHAWYGRPRRLADFLATQVTLALAMDASPSASILKWARESWVEFVDMQDFPRAKEAKDELIRWVPEIHAILRQPKNHVEPLLNEWVEREGDLDDRLFVVMDTWSVLAPIHAFKWNLEFEKRRLDKKLAEKKLAQKEQI</sequence>
<organism evidence="2">
    <name type="scientific">Fusarium pseudograminearum CS3487</name>
    <dbReference type="NCBI Taxonomy" id="1318458"/>
    <lineage>
        <taxon>Eukaryota</taxon>
        <taxon>Fungi</taxon>
        <taxon>Dikarya</taxon>
        <taxon>Ascomycota</taxon>
        <taxon>Pezizomycotina</taxon>
        <taxon>Sordariomycetes</taxon>
        <taxon>Hypocreomycetidae</taxon>
        <taxon>Hypocreales</taxon>
        <taxon>Nectriaceae</taxon>
        <taxon>Fusarium</taxon>
    </lineage>
</organism>
<feature type="compositionally biased region" description="Low complexity" evidence="1">
    <location>
        <begin position="254"/>
        <end position="283"/>
    </location>
</feature>
<feature type="region of interest" description="Disordered" evidence="1">
    <location>
        <begin position="197"/>
        <end position="348"/>
    </location>
</feature>
<gene>
    <name evidence="2" type="ORF">BN848_0073460</name>
</gene>
<accession>A0A096PCV1</accession>
<dbReference type="EMBL" id="CBME010001132">
    <property type="protein sequence ID" value="CEG02890.1"/>
    <property type="molecule type" value="Genomic_DNA"/>
</dbReference>
<feature type="compositionally biased region" description="Basic and acidic residues" evidence="1">
    <location>
        <begin position="197"/>
        <end position="208"/>
    </location>
</feature>